<sequence>MPHTSQLSSSGLDSRPDRNEALNRNQNHLKCLYKTCVYSMVGFETDHERLQHYFSVHQVKRWFSCFKCDYSSPYRANVERHTNVHKIPMYQFSWKAELGTSYLYPLHESNLIQPTYKSVPLNSYKASYVNKSSFVPGFGDNGIFVTYIGDYINLNDRCNSTREPLPIYIGKNDDSNDLFLIYAGNSLKQIGSLRIYRGNDHLASFDQCVTNYAGSYNNIAPNIAPNITPNIDIEGGHCNSCNGNNGSKISGNDKRLPGIRELFTDAELGIFI</sequence>
<dbReference type="AlphaFoldDB" id="A0A1D2VAC9"/>
<evidence type="ECO:0008006" key="4">
    <source>
        <dbReference type="Google" id="ProtNLM"/>
    </source>
</evidence>
<gene>
    <name evidence="2" type="ORF">ASCRUDRAFT_72443</name>
</gene>
<feature type="compositionally biased region" description="Polar residues" evidence="1">
    <location>
        <begin position="1"/>
        <end position="12"/>
    </location>
</feature>
<protein>
    <recommendedName>
        <fullName evidence="4">C2H2-type domain-containing protein</fullName>
    </recommendedName>
</protein>
<reference evidence="3" key="1">
    <citation type="submission" date="2016-05" db="EMBL/GenBank/DDBJ databases">
        <title>Comparative genomics of biotechnologically important yeasts.</title>
        <authorList>
            <consortium name="DOE Joint Genome Institute"/>
            <person name="Riley R."/>
            <person name="Haridas S."/>
            <person name="Wolfe K.H."/>
            <person name="Lopes M.R."/>
            <person name="Hittinger C.T."/>
            <person name="Goker M."/>
            <person name="Salamov A."/>
            <person name="Wisecaver J."/>
            <person name="Long T.M."/>
            <person name="Aerts A.L."/>
            <person name="Barry K."/>
            <person name="Choi C."/>
            <person name="Clum A."/>
            <person name="Coughlan A.Y."/>
            <person name="Deshpande S."/>
            <person name="Douglass A.P."/>
            <person name="Hanson S.J."/>
            <person name="Klenk H.-P."/>
            <person name="Labutti K."/>
            <person name="Lapidus A."/>
            <person name="Lindquist E."/>
            <person name="Lipzen A."/>
            <person name="Meier-Kolthoff J.P."/>
            <person name="Ohm R.A."/>
            <person name="Otillar R.P."/>
            <person name="Pangilinan J."/>
            <person name="Peng Y."/>
            <person name="Rokas A."/>
            <person name="Rosa C.A."/>
            <person name="Scheuner C."/>
            <person name="Sibirny A.A."/>
            <person name="Slot J.C."/>
            <person name="Stielow J.B."/>
            <person name="Sun H."/>
            <person name="Kurtzman C.P."/>
            <person name="Blackwell M."/>
            <person name="Grigoriev I.V."/>
            <person name="Jeffries T.W."/>
        </authorList>
    </citation>
    <scope>NUCLEOTIDE SEQUENCE [LARGE SCALE GENOMIC DNA]</scope>
    <source>
        <strain evidence="3">DSM 1968</strain>
    </source>
</reference>
<evidence type="ECO:0000313" key="2">
    <source>
        <dbReference type="EMBL" id="ODV58505.1"/>
    </source>
</evidence>
<dbReference type="GeneID" id="30965709"/>
<dbReference type="InParanoid" id="A0A1D2VAC9"/>
<proteinExistence type="predicted"/>
<name>A0A1D2VAC9_9ASCO</name>
<feature type="region of interest" description="Disordered" evidence="1">
    <location>
        <begin position="1"/>
        <end position="20"/>
    </location>
</feature>
<dbReference type="EMBL" id="KV454491">
    <property type="protein sequence ID" value="ODV58505.1"/>
    <property type="molecule type" value="Genomic_DNA"/>
</dbReference>
<organism evidence="2 3">
    <name type="scientific">Ascoidea rubescens DSM 1968</name>
    <dbReference type="NCBI Taxonomy" id="1344418"/>
    <lineage>
        <taxon>Eukaryota</taxon>
        <taxon>Fungi</taxon>
        <taxon>Dikarya</taxon>
        <taxon>Ascomycota</taxon>
        <taxon>Saccharomycotina</taxon>
        <taxon>Saccharomycetes</taxon>
        <taxon>Ascoideaceae</taxon>
        <taxon>Ascoidea</taxon>
    </lineage>
</organism>
<dbReference type="RefSeq" id="XP_020044812.1">
    <property type="nucleotide sequence ID" value="XM_020192073.1"/>
</dbReference>
<accession>A0A1D2VAC9</accession>
<evidence type="ECO:0000313" key="3">
    <source>
        <dbReference type="Proteomes" id="UP000095038"/>
    </source>
</evidence>
<keyword evidence="3" id="KW-1185">Reference proteome</keyword>
<dbReference type="Proteomes" id="UP000095038">
    <property type="component" value="Unassembled WGS sequence"/>
</dbReference>
<evidence type="ECO:0000256" key="1">
    <source>
        <dbReference type="SAM" id="MobiDB-lite"/>
    </source>
</evidence>